<dbReference type="NCBIfam" id="TIGR01944">
    <property type="entry name" value="rnfB"/>
    <property type="match status" value="1"/>
</dbReference>
<dbReference type="Gene3D" id="1.10.15.40">
    <property type="entry name" value="Electron transport complex subunit B, putative Fe-S cluster"/>
    <property type="match status" value="1"/>
</dbReference>
<reference evidence="14 15" key="1">
    <citation type="journal article" date="2015" name="Genome Announc.">
        <title>Complete Genome Sequence of the Novel Leech Symbiont Mucinivorans hirudinis M3T.</title>
        <authorList>
            <person name="Nelson M.C."/>
            <person name="Bomar L."/>
            <person name="Graf J."/>
        </authorList>
    </citation>
    <scope>NUCLEOTIDE SEQUENCE [LARGE SCALE GENOMIC DNA]</scope>
    <source>
        <strain evidence="15">M3</strain>
    </source>
</reference>
<dbReference type="PATRIC" id="fig|1433126.3.peg.2105"/>
<evidence type="ECO:0000256" key="1">
    <source>
        <dbReference type="ARBA" id="ARBA00022448"/>
    </source>
</evidence>
<evidence type="ECO:0000313" key="14">
    <source>
        <dbReference type="EMBL" id="CDN32205.1"/>
    </source>
</evidence>
<evidence type="ECO:0000256" key="9">
    <source>
        <dbReference type="ARBA" id="ARBA00023136"/>
    </source>
</evidence>
<organism evidence="14 15">
    <name type="scientific">Mucinivorans hirudinis</name>
    <dbReference type="NCBI Taxonomy" id="1433126"/>
    <lineage>
        <taxon>Bacteria</taxon>
        <taxon>Pseudomonadati</taxon>
        <taxon>Bacteroidota</taxon>
        <taxon>Bacteroidia</taxon>
        <taxon>Bacteroidales</taxon>
        <taxon>Rikenellaceae</taxon>
        <taxon>Mucinivorans</taxon>
    </lineage>
</organism>
<comment type="similarity">
    <text evidence="10">Belongs to the 4Fe4S bacterial-type ferredoxin family. RnfB subfamily.</text>
</comment>
<evidence type="ECO:0000256" key="6">
    <source>
        <dbReference type="ARBA" id="ARBA00022982"/>
    </source>
</evidence>
<gene>
    <name evidence="10" type="primary">rnfB</name>
    <name evidence="14" type="ORF">BN938_2132</name>
</gene>
<evidence type="ECO:0000256" key="7">
    <source>
        <dbReference type="ARBA" id="ARBA00023004"/>
    </source>
</evidence>
<proteinExistence type="inferred from homology"/>
<evidence type="ECO:0000313" key="15">
    <source>
        <dbReference type="Proteomes" id="UP000027616"/>
    </source>
</evidence>
<comment type="subcellular location">
    <subcellularLocation>
        <location evidence="10">Cell membrane</location>
    </subcellularLocation>
</comment>
<keyword evidence="11" id="KW-0812">Transmembrane</keyword>
<dbReference type="PROSITE" id="PS51656">
    <property type="entry name" value="4FE4S"/>
    <property type="match status" value="1"/>
</dbReference>
<feature type="binding site" evidence="10">
    <location>
        <position position="143"/>
    </location>
    <ligand>
        <name>[4Fe-4S] cluster</name>
        <dbReference type="ChEBI" id="CHEBI:49883"/>
        <label>2</label>
    </ligand>
</feature>
<keyword evidence="15" id="KW-1185">Reference proteome</keyword>
<comment type="function">
    <text evidence="10">Part of a membrane-bound complex that couples electron transfer with translocation of ions across the membrane.</text>
</comment>
<dbReference type="InterPro" id="IPR010207">
    <property type="entry name" value="Elect_transpt_cplx_RnfB/RsxB"/>
</dbReference>
<keyword evidence="8 10" id="KW-0411">Iron-sulfur</keyword>
<dbReference type="InterPro" id="IPR017900">
    <property type="entry name" value="4Fe4S_Fe_S_CS"/>
</dbReference>
<evidence type="ECO:0000259" key="12">
    <source>
        <dbReference type="PROSITE" id="PS51379"/>
    </source>
</evidence>
<dbReference type="InterPro" id="IPR007202">
    <property type="entry name" value="4Fe-4S_dom"/>
</dbReference>
<dbReference type="PROSITE" id="PS00198">
    <property type="entry name" value="4FE4S_FER_1"/>
    <property type="match status" value="2"/>
</dbReference>
<keyword evidence="5 10" id="KW-1278">Translocase</keyword>
<sequence length="286" mass="30140">MNEALLFTIIVLVGLGVVAAVILYFVAQKFKVYEDPRIDQSEALLPGANCGGCGFPGCRGFATALVEQEDISALFCPVGGGDTMRAVAALLGKAAPEKEPAVAVVRCAGSYCNRARTNEFVGADSCAVVASLYGGETGCTWGCLGKGDCVVVCRFDAIFINPETGLPEVDQEKCTACGACVAACPKAIIELRKRGVKGRRIFVSCVNRDKGAVARKACGVACIGCGKCVKSCAFEAITLENNLAYINPEKCKLCRKCGVECPTGAIWEVNFPPRKEQVVQGLSDEK</sequence>
<feature type="binding site" evidence="10">
    <location>
        <position position="76"/>
    </location>
    <ligand>
        <name>[4Fe-4S] cluster</name>
        <dbReference type="ChEBI" id="CHEBI:49883"/>
        <label>1</label>
    </ligand>
</feature>
<dbReference type="Pfam" id="PF12838">
    <property type="entry name" value="Fer4_7"/>
    <property type="match status" value="2"/>
</dbReference>
<feature type="binding site" evidence="10">
    <location>
        <position position="58"/>
    </location>
    <ligand>
        <name>[4Fe-4S] cluster</name>
        <dbReference type="ChEBI" id="CHEBI:49883"/>
        <label>1</label>
    </ligand>
</feature>
<evidence type="ECO:0000256" key="2">
    <source>
        <dbReference type="ARBA" id="ARBA00022485"/>
    </source>
</evidence>
<feature type="region of interest" description="Hydrophobic" evidence="10">
    <location>
        <begin position="1"/>
        <end position="27"/>
    </location>
</feature>
<dbReference type="PROSITE" id="PS51379">
    <property type="entry name" value="4FE4S_FER_2"/>
    <property type="match status" value="3"/>
</dbReference>
<feature type="transmembrane region" description="Helical" evidence="11">
    <location>
        <begin position="6"/>
        <end position="27"/>
    </location>
</feature>
<keyword evidence="1 10" id="KW-0813">Transport</keyword>
<evidence type="ECO:0000259" key="13">
    <source>
        <dbReference type="PROSITE" id="PS51656"/>
    </source>
</evidence>
<evidence type="ECO:0000256" key="10">
    <source>
        <dbReference type="HAMAP-Rule" id="MF_00463"/>
    </source>
</evidence>
<dbReference type="GO" id="GO:0046872">
    <property type="term" value="F:metal ion binding"/>
    <property type="evidence" value="ECO:0007669"/>
    <property type="project" value="UniProtKB-KW"/>
</dbReference>
<dbReference type="Pfam" id="PF04060">
    <property type="entry name" value="FeS"/>
    <property type="match status" value="1"/>
</dbReference>
<evidence type="ECO:0000256" key="11">
    <source>
        <dbReference type="SAM" id="Phobius"/>
    </source>
</evidence>
<feature type="binding site" evidence="10">
    <location>
        <position position="177"/>
    </location>
    <ligand>
        <name>[4Fe-4S] cluster</name>
        <dbReference type="ChEBI" id="CHEBI:49883"/>
        <label>3</label>
    </ligand>
</feature>
<keyword evidence="6 10" id="KW-0249">Electron transport</keyword>
<dbReference type="OrthoDB" id="9789936at2"/>
<keyword evidence="9 10" id="KW-0472">Membrane</keyword>
<keyword evidence="4 10" id="KW-0677">Repeat</keyword>
<dbReference type="GO" id="GO:0051539">
    <property type="term" value="F:4 iron, 4 sulfur cluster binding"/>
    <property type="evidence" value="ECO:0007669"/>
    <property type="project" value="UniProtKB-UniRule"/>
</dbReference>
<feature type="binding site" evidence="10">
    <location>
        <position position="153"/>
    </location>
    <ligand>
        <name>[4Fe-4S] cluster</name>
        <dbReference type="ChEBI" id="CHEBI:49883"/>
        <label>3</label>
    </ligand>
</feature>
<dbReference type="eggNOG" id="COG2878">
    <property type="taxonomic scope" value="Bacteria"/>
</dbReference>
<dbReference type="InterPro" id="IPR017896">
    <property type="entry name" value="4Fe4S_Fe-S-bd"/>
</dbReference>
<dbReference type="GO" id="GO:0022900">
    <property type="term" value="P:electron transport chain"/>
    <property type="evidence" value="ECO:0007669"/>
    <property type="project" value="UniProtKB-UniRule"/>
</dbReference>
<dbReference type="GO" id="GO:0005886">
    <property type="term" value="C:plasma membrane"/>
    <property type="evidence" value="ECO:0007669"/>
    <property type="project" value="UniProtKB-SubCell"/>
</dbReference>
<keyword evidence="7 10" id="KW-0408">Iron</keyword>
<feature type="binding site" evidence="10">
    <location>
        <position position="139"/>
    </location>
    <ligand>
        <name>[4Fe-4S] cluster</name>
        <dbReference type="ChEBI" id="CHEBI:49883"/>
        <label>2</label>
    </ligand>
</feature>
<dbReference type="SUPFAM" id="SSF54862">
    <property type="entry name" value="4Fe-4S ferredoxins"/>
    <property type="match status" value="1"/>
</dbReference>
<dbReference type="PANTHER" id="PTHR43560:SF1">
    <property type="entry name" value="ION-TRANSLOCATING OXIDOREDUCTASE COMPLEX SUBUNIT B"/>
    <property type="match status" value="1"/>
</dbReference>
<dbReference type="GO" id="GO:0009055">
    <property type="term" value="F:electron transfer activity"/>
    <property type="evidence" value="ECO:0007669"/>
    <property type="project" value="InterPro"/>
</dbReference>
<dbReference type="NCBIfam" id="NF005504">
    <property type="entry name" value="PRK07118.1-3"/>
    <property type="match status" value="1"/>
</dbReference>
<accession>A0A060R9C0</accession>
<keyword evidence="2 10" id="KW-0004">4Fe-4S</keyword>
<comment type="subunit">
    <text evidence="10">The complex is composed of six subunits: RnfA, RnfB, RnfC, RnfD, RnfE and RnfG.</text>
</comment>
<dbReference type="EC" id="7.-.-.-" evidence="10"/>
<protein>
    <recommendedName>
        <fullName evidence="10">Ion-translocating oxidoreductase complex subunit B</fullName>
        <ecNumber evidence="10">7.-.-.-</ecNumber>
    </recommendedName>
    <alternativeName>
        <fullName evidence="10">Rnf electron transport complex subunit B</fullName>
    </alternativeName>
</protein>
<feature type="binding site" evidence="10">
    <location>
        <position position="184"/>
    </location>
    <ligand>
        <name>[4Fe-4S] cluster</name>
        <dbReference type="ChEBI" id="CHEBI:49883"/>
        <label>2</label>
    </ligand>
</feature>
<dbReference type="PANTHER" id="PTHR43560">
    <property type="entry name" value="ION-TRANSLOCATING OXIDOREDUCTASE COMPLEX SUBUNIT B"/>
    <property type="match status" value="1"/>
</dbReference>
<dbReference type="HAMAP" id="MF_00463">
    <property type="entry name" value="RsxB_RnfB"/>
    <property type="match status" value="1"/>
</dbReference>
<evidence type="ECO:0000256" key="4">
    <source>
        <dbReference type="ARBA" id="ARBA00022737"/>
    </source>
</evidence>
<feature type="binding site" evidence="10">
    <location>
        <position position="174"/>
    </location>
    <ligand>
        <name>[4Fe-4S] cluster</name>
        <dbReference type="ChEBI" id="CHEBI:49883"/>
        <label>3</label>
    </ligand>
</feature>
<evidence type="ECO:0000256" key="3">
    <source>
        <dbReference type="ARBA" id="ARBA00022723"/>
    </source>
</evidence>
<feature type="domain" description="4Fe-4S ferredoxin-type" evidence="12">
    <location>
        <begin position="165"/>
        <end position="194"/>
    </location>
</feature>
<feature type="binding site" evidence="10">
    <location>
        <position position="50"/>
    </location>
    <ligand>
        <name>[4Fe-4S] cluster</name>
        <dbReference type="ChEBI" id="CHEBI:49883"/>
        <label>1</label>
    </ligand>
</feature>
<dbReference type="eggNOG" id="COG1148">
    <property type="taxonomic scope" value="Bacteria"/>
</dbReference>
<dbReference type="STRING" id="1433126.BN938_2132"/>
<feature type="binding site" evidence="10">
    <location>
        <position position="149"/>
    </location>
    <ligand>
        <name>[4Fe-4S] cluster</name>
        <dbReference type="ChEBI" id="CHEBI:49883"/>
        <label>2</label>
    </ligand>
</feature>
<keyword evidence="11" id="KW-1133">Transmembrane helix</keyword>
<dbReference type="InterPro" id="IPR050395">
    <property type="entry name" value="4Fe4S_Ferredoxin_RnfB"/>
</dbReference>
<feature type="domain" description="4Fe-4S ferredoxin-type" evidence="12">
    <location>
        <begin position="211"/>
        <end position="242"/>
    </location>
</feature>
<feature type="binding site" evidence="10">
    <location>
        <position position="53"/>
    </location>
    <ligand>
        <name>[4Fe-4S] cluster</name>
        <dbReference type="ChEBI" id="CHEBI:49883"/>
        <label>1</label>
    </ligand>
</feature>
<name>A0A060R9C0_9BACT</name>
<evidence type="ECO:0000256" key="8">
    <source>
        <dbReference type="ARBA" id="ARBA00023014"/>
    </source>
</evidence>
<dbReference type="KEGG" id="rbc:BN938_2132"/>
<dbReference type="HOGENOM" id="CLU_053470_0_0_10"/>
<dbReference type="CDD" id="cd10549">
    <property type="entry name" value="MtMvhB_like"/>
    <property type="match status" value="1"/>
</dbReference>
<keyword evidence="3 10" id="KW-0479">Metal-binding</keyword>
<feature type="binding site" evidence="10">
    <location>
        <position position="180"/>
    </location>
    <ligand>
        <name>[4Fe-4S] cluster</name>
        <dbReference type="ChEBI" id="CHEBI:49883"/>
        <label>3</label>
    </ligand>
</feature>
<feature type="domain" description="4Fe-4S" evidence="13">
    <location>
        <begin position="33"/>
        <end position="93"/>
    </location>
</feature>
<dbReference type="EMBL" id="HG934468">
    <property type="protein sequence ID" value="CDN32205.1"/>
    <property type="molecule type" value="Genomic_DNA"/>
</dbReference>
<evidence type="ECO:0000256" key="5">
    <source>
        <dbReference type="ARBA" id="ARBA00022967"/>
    </source>
</evidence>
<comment type="caution">
    <text evidence="10">Lacks conserved residue(s) required for the propagation of feature annotation.</text>
</comment>
<dbReference type="Gene3D" id="3.30.70.20">
    <property type="match status" value="2"/>
</dbReference>
<feature type="domain" description="4Fe-4S ferredoxin-type" evidence="12">
    <location>
        <begin position="244"/>
        <end position="272"/>
    </location>
</feature>
<comment type="cofactor">
    <cofactor evidence="10">
        <name>[4Fe-4S] cluster</name>
        <dbReference type="ChEBI" id="CHEBI:49883"/>
    </cofactor>
    <text evidence="10">Binds 3 [4Fe-4S] clusters.</text>
</comment>
<dbReference type="Proteomes" id="UP000027616">
    <property type="component" value="Chromosome I"/>
</dbReference>
<dbReference type="AlphaFoldDB" id="A0A060R9C0"/>
<keyword evidence="10" id="KW-1003">Cell membrane</keyword>